<name>A0A4R5LJX2_9BURK</name>
<evidence type="ECO:0000313" key="3">
    <source>
        <dbReference type="EMBL" id="TDG09937.1"/>
    </source>
</evidence>
<organism evidence="3 4">
    <name type="scientific">Paraburkholderia guartelaensis</name>
    <dbReference type="NCBI Taxonomy" id="2546446"/>
    <lineage>
        <taxon>Bacteria</taxon>
        <taxon>Pseudomonadati</taxon>
        <taxon>Pseudomonadota</taxon>
        <taxon>Betaproteobacteria</taxon>
        <taxon>Burkholderiales</taxon>
        <taxon>Burkholderiaceae</taxon>
        <taxon>Paraburkholderia</taxon>
    </lineage>
</organism>
<keyword evidence="1" id="KW-0732">Signal</keyword>
<dbReference type="OrthoDB" id="9178561at2"/>
<gene>
    <name evidence="3" type="ORF">E1N52_05345</name>
</gene>
<feature type="signal peptide" evidence="1">
    <location>
        <begin position="1"/>
        <end position="23"/>
    </location>
</feature>
<dbReference type="InterPro" id="IPR004010">
    <property type="entry name" value="Double_Cache_2"/>
</dbReference>
<protein>
    <submittedName>
        <fullName evidence="3">Sodium:calcium antiporter</fullName>
    </submittedName>
</protein>
<comment type="caution">
    <text evidence="3">The sequence shown here is derived from an EMBL/GenBank/DDBJ whole genome shotgun (WGS) entry which is preliminary data.</text>
</comment>
<evidence type="ECO:0000313" key="4">
    <source>
        <dbReference type="Proteomes" id="UP000295606"/>
    </source>
</evidence>
<reference evidence="3 4" key="1">
    <citation type="submission" date="2019-03" db="EMBL/GenBank/DDBJ databases">
        <title>Paraburkholderia sp. isolated from native Mimosa gymnas in Guartela State Park, Brazil.</title>
        <authorList>
            <person name="Paulitsch F."/>
            <person name="Hungria M."/>
            <person name="Delamuta J.R.M."/>
            <person name="Ribeiro R.A."/>
            <person name="Dall'Agnol R."/>
            <person name="Silva J.S.B."/>
        </authorList>
    </citation>
    <scope>NUCLEOTIDE SEQUENCE [LARGE SCALE GENOMIC DNA]</scope>
    <source>
        <strain evidence="3 4">CNPSo 3008</strain>
    </source>
</reference>
<proteinExistence type="predicted"/>
<dbReference type="EMBL" id="SMOD01000003">
    <property type="protein sequence ID" value="TDG09937.1"/>
    <property type="molecule type" value="Genomic_DNA"/>
</dbReference>
<dbReference type="Proteomes" id="UP000295606">
    <property type="component" value="Unassembled WGS sequence"/>
</dbReference>
<dbReference type="RefSeq" id="WP_133180864.1">
    <property type="nucleotide sequence ID" value="NZ_SMOD01000003.1"/>
</dbReference>
<dbReference type="AlphaFoldDB" id="A0A4R5LJX2"/>
<feature type="domain" description="Double Cache" evidence="2">
    <location>
        <begin position="61"/>
        <end position="144"/>
    </location>
</feature>
<evidence type="ECO:0000256" key="1">
    <source>
        <dbReference type="SAM" id="SignalP"/>
    </source>
</evidence>
<dbReference type="Pfam" id="PF08269">
    <property type="entry name" value="dCache_2"/>
    <property type="match status" value="1"/>
</dbReference>
<sequence>MKMKAFLLGLLLFSGLPGTASFAQSSPPPSEQARQVEALVNKAAALIDSKGKAAFPEFRVKDSEWLHGDTYVFVYDLESNVLLNTGIPAREGTKVSGQKDVNGKLFHDAMIQTAKTSGSGWVDYMSPKPGQTQPSQKWTYVKAVTIDGVPGLVGSGFYPW</sequence>
<feature type="chain" id="PRO_5020524677" evidence="1">
    <location>
        <begin position="24"/>
        <end position="160"/>
    </location>
</feature>
<evidence type="ECO:0000259" key="2">
    <source>
        <dbReference type="Pfam" id="PF08269"/>
    </source>
</evidence>
<dbReference type="Gene3D" id="3.30.450.20">
    <property type="entry name" value="PAS domain"/>
    <property type="match status" value="1"/>
</dbReference>
<accession>A0A4R5LJX2</accession>